<reference evidence="2" key="2">
    <citation type="submission" date="2014-03" db="EMBL/GenBank/DDBJ databases">
        <authorList>
            <person name="Genoscope - CEA"/>
        </authorList>
    </citation>
    <scope>NUCLEOTIDE SEQUENCE</scope>
</reference>
<evidence type="ECO:0000313" key="2">
    <source>
        <dbReference type="EMBL" id="CDQ63687.1"/>
    </source>
</evidence>
<feature type="compositionally biased region" description="Basic and acidic residues" evidence="1">
    <location>
        <begin position="278"/>
        <end position="292"/>
    </location>
</feature>
<evidence type="ECO:0000256" key="1">
    <source>
        <dbReference type="SAM" id="MobiDB-lite"/>
    </source>
</evidence>
<feature type="compositionally biased region" description="Basic residues" evidence="1">
    <location>
        <begin position="362"/>
        <end position="382"/>
    </location>
</feature>
<dbReference type="PaxDb" id="8022-A0A060W997"/>
<dbReference type="AlphaFoldDB" id="A0A060W997"/>
<dbReference type="EMBL" id="FR904447">
    <property type="protein sequence ID" value="CDQ63687.1"/>
    <property type="molecule type" value="Genomic_DNA"/>
</dbReference>
<feature type="compositionally biased region" description="Low complexity" evidence="1">
    <location>
        <begin position="199"/>
        <end position="214"/>
    </location>
</feature>
<proteinExistence type="predicted"/>
<feature type="compositionally biased region" description="Polar residues" evidence="1">
    <location>
        <begin position="117"/>
        <end position="127"/>
    </location>
</feature>
<gene>
    <name evidence="2" type="ORF">GSONMT00069689001</name>
</gene>
<reference evidence="2" key="1">
    <citation type="journal article" date="2014" name="Nat. Commun.">
        <title>The rainbow trout genome provides novel insights into evolution after whole-genome duplication in vertebrates.</title>
        <authorList>
            <person name="Berthelot C."/>
            <person name="Brunet F."/>
            <person name="Chalopin D."/>
            <person name="Juanchich A."/>
            <person name="Bernard M."/>
            <person name="Noel B."/>
            <person name="Bento P."/>
            <person name="Da Silva C."/>
            <person name="Labadie K."/>
            <person name="Alberti A."/>
            <person name="Aury J.M."/>
            <person name="Louis A."/>
            <person name="Dehais P."/>
            <person name="Bardou P."/>
            <person name="Montfort J."/>
            <person name="Klopp C."/>
            <person name="Cabau C."/>
            <person name="Gaspin C."/>
            <person name="Thorgaard G.H."/>
            <person name="Boussaha M."/>
            <person name="Quillet E."/>
            <person name="Guyomard R."/>
            <person name="Galiana D."/>
            <person name="Bobe J."/>
            <person name="Volff J.N."/>
            <person name="Genet C."/>
            <person name="Wincker P."/>
            <person name="Jaillon O."/>
            <person name="Roest Crollius H."/>
            <person name="Guiguen Y."/>
        </authorList>
    </citation>
    <scope>NUCLEOTIDE SEQUENCE [LARGE SCALE GENOMIC DNA]</scope>
</reference>
<accession>A0A060W997</accession>
<feature type="region of interest" description="Disordered" evidence="1">
    <location>
        <begin position="92"/>
        <end position="392"/>
    </location>
</feature>
<feature type="compositionally biased region" description="Low complexity" evidence="1">
    <location>
        <begin position="530"/>
        <end position="547"/>
    </location>
</feature>
<protein>
    <submittedName>
        <fullName evidence="2">Uncharacterized protein</fullName>
    </submittedName>
</protein>
<feature type="region of interest" description="Disordered" evidence="1">
    <location>
        <begin position="415"/>
        <end position="458"/>
    </location>
</feature>
<sequence length="677" mass="73629">MAAVGGGLSSPANGACSSTPAVARARFPGRPWTSRIRLRSEKRPQRGRLGSESGGIVTGGRRPINIGLTLSEDPSLLRLLGIADKHRRQRDAGFYSSGSGEDEDFPGFGTEYRPTLSAHNISESRPLQLSLLKPENPPPAPELTAKLEKSGVKGSKEDPKVGEGQEDENAVKPKIIAKLAAQKMSPSSGIKSRGKQATGIKASKGKGSAKSNGSNRKRGRKVVESSSTARKRNRQDQTRKVGRGGSGSSTARPQTSRDKQGKLVWTLTVVKGKGKASKSKEAREVTADKTEPDQSEPQMSGKRRGSQQDQTGQTGVDPDIGQGEALSPKPVNKQQQRRRVSKGTGESLEAGAEMEQNPAMSLKRKKPAQNKRKSLFGHRRKPGNVQRLSTPESVVKRFRRKFVFYTYVPEYLPDPVKQEGKEQQPQGESTRTEGEPLLSPGELEQGASSNFSSPVVSARSSRVIKAPKRFLNDEIISWHRGSLKKNSQGKVKVKEEDAMSLSFYDSDNDDIDHLSRTPGQNEFKPKVSGSTGKKTLQTSLSSTLSVKDSTLSPGSSHLEVYERLKKLTLSLAQKKKGLGAAEGETAEEEEAQEDRSLTSPVRKRGRSKLKMEDLNSPGVVRKLAVQVRNAAAESQAASSVTMEEAANDTEHFQGKAFCVLSYIHLKSKVYIHLGWSH</sequence>
<dbReference type="STRING" id="8022.A0A060W997"/>
<name>A0A060W997_ONCMY</name>
<evidence type="ECO:0000313" key="3">
    <source>
        <dbReference type="Proteomes" id="UP000193380"/>
    </source>
</evidence>
<feature type="compositionally biased region" description="Low complexity" evidence="1">
    <location>
        <begin position="435"/>
        <end position="458"/>
    </location>
</feature>
<feature type="compositionally biased region" description="Polar residues" evidence="1">
    <location>
        <begin position="10"/>
        <end position="20"/>
    </location>
</feature>
<feature type="compositionally biased region" description="Basic and acidic residues" evidence="1">
    <location>
        <begin position="145"/>
        <end position="163"/>
    </location>
</feature>
<feature type="region of interest" description="Disordered" evidence="1">
    <location>
        <begin position="1"/>
        <end position="63"/>
    </location>
</feature>
<dbReference type="Proteomes" id="UP000193380">
    <property type="component" value="Unassembled WGS sequence"/>
</dbReference>
<feature type="region of interest" description="Disordered" evidence="1">
    <location>
        <begin position="505"/>
        <end position="552"/>
    </location>
</feature>
<organism evidence="2 3">
    <name type="scientific">Oncorhynchus mykiss</name>
    <name type="common">Rainbow trout</name>
    <name type="synonym">Salmo gairdneri</name>
    <dbReference type="NCBI Taxonomy" id="8022"/>
    <lineage>
        <taxon>Eukaryota</taxon>
        <taxon>Metazoa</taxon>
        <taxon>Chordata</taxon>
        <taxon>Craniata</taxon>
        <taxon>Vertebrata</taxon>
        <taxon>Euteleostomi</taxon>
        <taxon>Actinopterygii</taxon>
        <taxon>Neopterygii</taxon>
        <taxon>Teleostei</taxon>
        <taxon>Protacanthopterygii</taxon>
        <taxon>Salmoniformes</taxon>
        <taxon>Salmonidae</taxon>
        <taxon>Salmoninae</taxon>
        <taxon>Oncorhynchus</taxon>
    </lineage>
</organism>
<feature type="region of interest" description="Disordered" evidence="1">
    <location>
        <begin position="578"/>
        <end position="607"/>
    </location>
</feature>